<accession>A0ACC1K336</accession>
<sequence length="233" mass="24660">MRRDAKSRGDKRPAPLAAFFPSVSALGAYMDALVDGGRCERDDDPPGYRKLLQTTMVGHGPLGGQIAFHEPAERLSDTVLKAITMMLKRDSVSARGSGGGGGGFAGKPTRNMLALGYDLRSDGGMNCVGSDSSLAHHFVNSSVVELGKGSWTRLLARTGTEAMSHLLCCTSMFLPLPNGGYRQLSGIPLASMQMPPAKRIGESTARAFRLPAAAGAKRKRGDVSSDTDTDMED</sequence>
<dbReference type="Proteomes" id="UP001140234">
    <property type="component" value="Unassembled WGS sequence"/>
</dbReference>
<gene>
    <name evidence="1" type="ORF">IWQ57_001793</name>
</gene>
<name>A0ACC1K336_9FUNG</name>
<dbReference type="EMBL" id="JANBUJ010000383">
    <property type="protein sequence ID" value="KAJ2772372.1"/>
    <property type="molecule type" value="Genomic_DNA"/>
</dbReference>
<organism evidence="1 2">
    <name type="scientific">Coemansia nantahalensis</name>
    <dbReference type="NCBI Taxonomy" id="2789366"/>
    <lineage>
        <taxon>Eukaryota</taxon>
        <taxon>Fungi</taxon>
        <taxon>Fungi incertae sedis</taxon>
        <taxon>Zoopagomycota</taxon>
        <taxon>Kickxellomycotina</taxon>
        <taxon>Kickxellomycetes</taxon>
        <taxon>Kickxellales</taxon>
        <taxon>Kickxellaceae</taxon>
        <taxon>Coemansia</taxon>
    </lineage>
</organism>
<keyword evidence="2" id="KW-1185">Reference proteome</keyword>
<feature type="non-terminal residue" evidence="1">
    <location>
        <position position="233"/>
    </location>
</feature>
<evidence type="ECO:0000313" key="2">
    <source>
        <dbReference type="Proteomes" id="UP001140234"/>
    </source>
</evidence>
<protein>
    <submittedName>
        <fullName evidence="1">Uncharacterized protein</fullName>
    </submittedName>
</protein>
<comment type="caution">
    <text evidence="1">The sequence shown here is derived from an EMBL/GenBank/DDBJ whole genome shotgun (WGS) entry which is preliminary data.</text>
</comment>
<reference evidence="1" key="1">
    <citation type="submission" date="2022-07" db="EMBL/GenBank/DDBJ databases">
        <title>Phylogenomic reconstructions and comparative analyses of Kickxellomycotina fungi.</title>
        <authorList>
            <person name="Reynolds N.K."/>
            <person name="Stajich J.E."/>
            <person name="Barry K."/>
            <person name="Grigoriev I.V."/>
            <person name="Crous P."/>
            <person name="Smith M.E."/>
        </authorList>
    </citation>
    <scope>NUCLEOTIDE SEQUENCE</scope>
    <source>
        <strain evidence="1">CBS 109366</strain>
    </source>
</reference>
<evidence type="ECO:0000313" key="1">
    <source>
        <dbReference type="EMBL" id="KAJ2772372.1"/>
    </source>
</evidence>
<proteinExistence type="predicted"/>